<feature type="transmembrane region" description="Helical" evidence="8">
    <location>
        <begin position="279"/>
        <end position="301"/>
    </location>
</feature>
<keyword evidence="6 8" id="KW-0472">Membrane</keyword>
<feature type="domain" description="Palmitoyltransferase DHHC" evidence="10">
    <location>
        <begin position="86"/>
        <end position="133"/>
    </location>
</feature>
<dbReference type="Proteomes" id="UP001291926">
    <property type="component" value="Unassembled WGS sequence"/>
</dbReference>
<evidence type="ECO:0000259" key="10">
    <source>
        <dbReference type="Pfam" id="PF01529"/>
    </source>
</evidence>
<comment type="catalytic activity">
    <reaction evidence="8">
        <text>L-cysteinyl-[protein] + hexadecanoyl-CoA = S-hexadecanoyl-L-cysteinyl-[protein] + CoA</text>
        <dbReference type="Rhea" id="RHEA:36683"/>
        <dbReference type="Rhea" id="RHEA-COMP:10131"/>
        <dbReference type="Rhea" id="RHEA-COMP:11032"/>
        <dbReference type="ChEBI" id="CHEBI:29950"/>
        <dbReference type="ChEBI" id="CHEBI:57287"/>
        <dbReference type="ChEBI" id="CHEBI:57379"/>
        <dbReference type="ChEBI" id="CHEBI:74151"/>
        <dbReference type="EC" id="2.3.1.225"/>
    </reaction>
</comment>
<evidence type="ECO:0000256" key="6">
    <source>
        <dbReference type="ARBA" id="ARBA00023136"/>
    </source>
</evidence>
<keyword evidence="3 8" id="KW-0808">Transferase</keyword>
<dbReference type="PROSITE" id="PS50216">
    <property type="entry name" value="DHHC"/>
    <property type="match status" value="2"/>
</dbReference>
<dbReference type="InterPro" id="IPR039859">
    <property type="entry name" value="PFA4/ZDH16/20/ERF2-like"/>
</dbReference>
<comment type="caution">
    <text evidence="11">The sequence shown here is derived from an EMBL/GenBank/DDBJ whole genome shotgun (WGS) entry which is preliminary data.</text>
</comment>
<keyword evidence="7 8" id="KW-0012">Acyltransferase</keyword>
<comment type="domain">
    <text evidence="8">The DHHC domain is required for palmitoyltransferase activity.</text>
</comment>
<feature type="domain" description="Palmitoyltransferase DHHC" evidence="10">
    <location>
        <begin position="389"/>
        <end position="511"/>
    </location>
</feature>
<feature type="region of interest" description="Disordered" evidence="9">
    <location>
        <begin position="656"/>
        <end position="676"/>
    </location>
</feature>
<comment type="subcellular location">
    <subcellularLocation>
        <location evidence="1">Endomembrane system</location>
        <topology evidence="1">Multi-pass membrane protein</topology>
    </subcellularLocation>
</comment>
<evidence type="ECO:0000256" key="9">
    <source>
        <dbReference type="SAM" id="MobiDB-lite"/>
    </source>
</evidence>
<evidence type="ECO:0000313" key="11">
    <source>
        <dbReference type="EMBL" id="KAK4485615.1"/>
    </source>
</evidence>
<reference evidence="11 12" key="1">
    <citation type="journal article" date="2023" name="bioRxiv">
        <title>Genome report: Whole genome sequence and annotation of Penstemon davidsonii.</title>
        <authorList>
            <person name="Ostevik K.L."/>
            <person name="Alabady M."/>
            <person name="Zhang M."/>
            <person name="Rausher M.D."/>
        </authorList>
    </citation>
    <scope>NUCLEOTIDE SEQUENCE [LARGE SCALE GENOMIC DNA]</scope>
    <source>
        <strain evidence="11">DNT005</strain>
        <tissue evidence="11">Whole leaf</tissue>
    </source>
</reference>
<feature type="transmembrane region" description="Helical" evidence="8">
    <location>
        <begin position="478"/>
        <end position="500"/>
    </location>
</feature>
<protein>
    <recommendedName>
        <fullName evidence="8">S-acyltransferase</fullName>
        <ecNumber evidence="8">2.3.1.225</ecNumber>
    </recommendedName>
    <alternativeName>
        <fullName evidence="8">Palmitoyltransferase</fullName>
    </alternativeName>
</protein>
<evidence type="ECO:0000256" key="3">
    <source>
        <dbReference type="ARBA" id="ARBA00022679"/>
    </source>
</evidence>
<evidence type="ECO:0000256" key="4">
    <source>
        <dbReference type="ARBA" id="ARBA00022692"/>
    </source>
</evidence>
<organism evidence="11 12">
    <name type="scientific">Penstemon davidsonii</name>
    <dbReference type="NCBI Taxonomy" id="160366"/>
    <lineage>
        <taxon>Eukaryota</taxon>
        <taxon>Viridiplantae</taxon>
        <taxon>Streptophyta</taxon>
        <taxon>Embryophyta</taxon>
        <taxon>Tracheophyta</taxon>
        <taxon>Spermatophyta</taxon>
        <taxon>Magnoliopsida</taxon>
        <taxon>eudicotyledons</taxon>
        <taxon>Gunneridae</taxon>
        <taxon>Pentapetalae</taxon>
        <taxon>asterids</taxon>
        <taxon>lamiids</taxon>
        <taxon>Lamiales</taxon>
        <taxon>Plantaginaceae</taxon>
        <taxon>Cheloneae</taxon>
        <taxon>Penstemon</taxon>
    </lineage>
</organism>
<gene>
    <name evidence="11" type="ORF">RD792_008258</name>
</gene>
<keyword evidence="5 8" id="KW-1133">Transmembrane helix</keyword>
<evidence type="ECO:0000256" key="7">
    <source>
        <dbReference type="ARBA" id="ARBA00023315"/>
    </source>
</evidence>
<feature type="transmembrane region" description="Helical" evidence="8">
    <location>
        <begin position="313"/>
        <end position="335"/>
    </location>
</feature>
<feature type="transmembrane region" description="Helical" evidence="8">
    <location>
        <begin position="12"/>
        <end position="34"/>
    </location>
</feature>
<proteinExistence type="inferred from homology"/>
<dbReference type="PANTHER" id="PTHR22883:SF472">
    <property type="entry name" value="S-ACYLTRANSFERASE"/>
    <property type="match status" value="1"/>
</dbReference>
<dbReference type="Pfam" id="PF01529">
    <property type="entry name" value="DHHC"/>
    <property type="match status" value="2"/>
</dbReference>
<comment type="similarity">
    <text evidence="2 8">Belongs to the DHHC palmitoyltransferase family.</text>
</comment>
<keyword evidence="4 8" id="KW-0812">Transmembrane</keyword>
<accession>A0ABR0D8R3</accession>
<dbReference type="PANTHER" id="PTHR22883">
    <property type="entry name" value="ZINC FINGER DHHC DOMAIN CONTAINING PROTEIN"/>
    <property type="match status" value="1"/>
</dbReference>
<sequence length="676" mass="77605">MLLRIQKVDMMYEHVVLIVGLILTVLDLTFLFMTSARNPGIVPRNSRPPDAESVHSASSMDWYNSGTLDLKLPRTRDVFVNGHTIKVKYCDTCLLYRPPRASHCSICNNCVQRFDHHCPWVGQCIGATTYENFRYRYDKKENPYNQGMFKNLKEVFFSRTVPSLVNFREWVIEEDDTIVESITKKFGGENIKMNGKIDLEHGIVGKDGKPLPDILQNLDYNGIEDSLKKDKGGKIFDPFAYNNSEDEKYDTGDSTIDDDGTEKFLLGGRMIFGPDVASLFLSTFLIVGPVLAFCIKILFIIKHCLRAKQNALPWYPILIVAVVLTILDIFFLFLTSSRDPGIVPRNSKPPESDETIEINTPSMEWVNGRTPHLKLPRTKDVLVNGHTIKVKFCDTCLLYRPPRASHCSICNNCVQRFDHHCPWVGQCIGIRNYRFFYMFISTSTILCLYVFVVSWYITFHRKGGVWKAMSADILSDVLIVYCFIAVWFVGGLTVFHFYLISTNQTTYENFRYRYDKKENPYHKGMIKNFKEVFFSRIPPSMNDFRAFVEEEEVMVMEPTDHNYMGGNAHSSKEKIDIEMGTKFGEESGLMLPDILRNLEYDDIEENMKYRQGNEINDSEQLIGPIDQELEGAVSTFTVEVEENTEQRNSLTVEAKTNSEELNDTVISEQTTSSVQV</sequence>
<feature type="transmembrane region" description="Helical" evidence="8">
    <location>
        <begin position="435"/>
        <end position="458"/>
    </location>
</feature>
<evidence type="ECO:0000256" key="1">
    <source>
        <dbReference type="ARBA" id="ARBA00004127"/>
    </source>
</evidence>
<evidence type="ECO:0000256" key="5">
    <source>
        <dbReference type="ARBA" id="ARBA00022989"/>
    </source>
</evidence>
<feature type="compositionally biased region" description="Polar residues" evidence="9">
    <location>
        <begin position="664"/>
        <end position="676"/>
    </location>
</feature>
<evidence type="ECO:0000313" key="12">
    <source>
        <dbReference type="Proteomes" id="UP001291926"/>
    </source>
</evidence>
<dbReference type="EC" id="2.3.1.225" evidence="8"/>
<keyword evidence="12" id="KW-1185">Reference proteome</keyword>
<dbReference type="EMBL" id="JAYDYQ010002533">
    <property type="protein sequence ID" value="KAK4485615.1"/>
    <property type="molecule type" value="Genomic_DNA"/>
</dbReference>
<evidence type="ECO:0000256" key="8">
    <source>
        <dbReference type="RuleBase" id="RU079119"/>
    </source>
</evidence>
<name>A0ABR0D8R3_9LAMI</name>
<evidence type="ECO:0000256" key="2">
    <source>
        <dbReference type="ARBA" id="ARBA00008574"/>
    </source>
</evidence>
<dbReference type="InterPro" id="IPR001594">
    <property type="entry name" value="Palmitoyltrfase_DHHC"/>
</dbReference>